<dbReference type="Gene3D" id="1.10.1200.120">
    <property type="entry name" value="Large-conductance mechanosensitive channel, MscL, domain 1"/>
    <property type="match status" value="1"/>
</dbReference>
<evidence type="ECO:0000313" key="12">
    <source>
        <dbReference type="Proteomes" id="UP000295515"/>
    </source>
</evidence>
<feature type="transmembrane region" description="Helical" evidence="10">
    <location>
        <begin position="21"/>
        <end position="53"/>
    </location>
</feature>
<evidence type="ECO:0000256" key="10">
    <source>
        <dbReference type="HAMAP-Rule" id="MF_00115"/>
    </source>
</evidence>
<reference evidence="11 12" key="1">
    <citation type="submission" date="2019-03" db="EMBL/GenBank/DDBJ databases">
        <title>Genomic Encyclopedia of Type Strains, Phase IV (KMG-IV): sequencing the most valuable type-strain genomes for metagenomic binning, comparative biology and taxonomic classification.</title>
        <authorList>
            <person name="Goeker M."/>
        </authorList>
    </citation>
    <scope>NUCLEOTIDE SEQUENCE [LARGE SCALE GENOMIC DNA]</scope>
    <source>
        <strain evidence="11 12">DSM 29487</strain>
    </source>
</reference>
<protein>
    <recommendedName>
        <fullName evidence="10">Large-conductance mechanosensitive channel</fullName>
    </recommendedName>
</protein>
<organism evidence="11 12">
    <name type="scientific">Longibaculum muris</name>
    <dbReference type="NCBI Taxonomy" id="1796628"/>
    <lineage>
        <taxon>Bacteria</taxon>
        <taxon>Bacillati</taxon>
        <taxon>Bacillota</taxon>
        <taxon>Erysipelotrichia</taxon>
        <taxon>Erysipelotrichales</taxon>
        <taxon>Coprobacillaceae</taxon>
        <taxon>Longibaculum</taxon>
    </lineage>
</organism>
<sequence>MKKFIAEFKEFAMRGNVLDMAVGVIIGGAFGKIVSSLVNDIIMPVITLLTGAADFTKLSLVLKEPVNGSEGIALMYGNFLQNIIDFLIIALVIFVMLKIMMKLSSLRQKEDVEEIKEKGPTTEELLIEIRDLLKENKN</sequence>
<evidence type="ECO:0000256" key="3">
    <source>
        <dbReference type="ARBA" id="ARBA00022448"/>
    </source>
</evidence>
<gene>
    <name evidence="10" type="primary">mscL</name>
    <name evidence="11" type="ORF">EDD60_11522</name>
</gene>
<dbReference type="HAMAP" id="MF_00115">
    <property type="entry name" value="MscL"/>
    <property type="match status" value="1"/>
</dbReference>
<keyword evidence="6 10" id="KW-1133">Transmembrane helix</keyword>
<dbReference type="PROSITE" id="PS01327">
    <property type="entry name" value="MSCL"/>
    <property type="match status" value="1"/>
</dbReference>
<dbReference type="GO" id="GO:0008381">
    <property type="term" value="F:mechanosensitive monoatomic ion channel activity"/>
    <property type="evidence" value="ECO:0007669"/>
    <property type="project" value="UniProtKB-UniRule"/>
</dbReference>
<comment type="function">
    <text evidence="10">Channel that opens in response to stretch forces in the membrane lipid bilayer. May participate in the regulation of osmotic pressure changes within the cell.</text>
</comment>
<dbReference type="NCBIfam" id="TIGR00220">
    <property type="entry name" value="mscL"/>
    <property type="match status" value="1"/>
</dbReference>
<dbReference type="PRINTS" id="PR01264">
    <property type="entry name" value="MECHCHANNEL"/>
</dbReference>
<dbReference type="SUPFAM" id="SSF81330">
    <property type="entry name" value="Gated mechanosensitive channel"/>
    <property type="match status" value="1"/>
</dbReference>
<keyword evidence="3 10" id="KW-0813">Transport</keyword>
<dbReference type="NCBIfam" id="NF001843">
    <property type="entry name" value="PRK00567.1-4"/>
    <property type="match status" value="1"/>
</dbReference>
<dbReference type="InterPro" id="IPR036019">
    <property type="entry name" value="MscL_channel"/>
</dbReference>
<dbReference type="InterPro" id="IPR037673">
    <property type="entry name" value="MSC/AndL"/>
</dbReference>
<dbReference type="InterPro" id="IPR001185">
    <property type="entry name" value="MS_channel"/>
</dbReference>
<evidence type="ECO:0000256" key="4">
    <source>
        <dbReference type="ARBA" id="ARBA00022475"/>
    </source>
</evidence>
<keyword evidence="8 10" id="KW-0472">Membrane</keyword>
<evidence type="ECO:0000256" key="7">
    <source>
        <dbReference type="ARBA" id="ARBA00023065"/>
    </source>
</evidence>
<dbReference type="RefSeq" id="WP_066447870.1">
    <property type="nucleotide sequence ID" value="NZ_JANKBF010000014.1"/>
</dbReference>
<evidence type="ECO:0000256" key="2">
    <source>
        <dbReference type="ARBA" id="ARBA00007254"/>
    </source>
</evidence>
<dbReference type="Pfam" id="PF01741">
    <property type="entry name" value="MscL"/>
    <property type="match status" value="1"/>
</dbReference>
<dbReference type="Proteomes" id="UP000295515">
    <property type="component" value="Unassembled WGS sequence"/>
</dbReference>
<dbReference type="EMBL" id="SMCQ01000015">
    <property type="protein sequence ID" value="TCV96944.1"/>
    <property type="molecule type" value="Genomic_DNA"/>
</dbReference>
<name>A0A4R3YZH1_9FIRM</name>
<accession>A0A4R3YZH1</accession>
<evidence type="ECO:0000256" key="9">
    <source>
        <dbReference type="ARBA" id="ARBA00023303"/>
    </source>
</evidence>
<dbReference type="PANTHER" id="PTHR30266:SF2">
    <property type="entry name" value="LARGE-CONDUCTANCE MECHANOSENSITIVE CHANNEL"/>
    <property type="match status" value="1"/>
</dbReference>
<comment type="subunit">
    <text evidence="10">Homopentamer.</text>
</comment>
<comment type="caution">
    <text evidence="11">The sequence shown here is derived from an EMBL/GenBank/DDBJ whole genome shotgun (WGS) entry which is preliminary data.</text>
</comment>
<evidence type="ECO:0000256" key="5">
    <source>
        <dbReference type="ARBA" id="ARBA00022692"/>
    </source>
</evidence>
<evidence type="ECO:0000256" key="8">
    <source>
        <dbReference type="ARBA" id="ARBA00023136"/>
    </source>
</evidence>
<dbReference type="GeneID" id="98915853"/>
<evidence type="ECO:0000256" key="6">
    <source>
        <dbReference type="ARBA" id="ARBA00022989"/>
    </source>
</evidence>
<keyword evidence="4 10" id="KW-1003">Cell membrane</keyword>
<keyword evidence="12" id="KW-1185">Reference proteome</keyword>
<feature type="transmembrane region" description="Helical" evidence="10">
    <location>
        <begin position="73"/>
        <end position="97"/>
    </location>
</feature>
<dbReference type="InterPro" id="IPR019823">
    <property type="entry name" value="Mechanosensitive_channel_CS"/>
</dbReference>
<keyword evidence="9 10" id="KW-0407">Ion channel</keyword>
<keyword evidence="7 10" id="KW-0406">Ion transport</keyword>
<comment type="subcellular location">
    <subcellularLocation>
        <location evidence="1 10">Cell membrane</location>
        <topology evidence="1 10">Multi-pass membrane protein</topology>
    </subcellularLocation>
</comment>
<proteinExistence type="inferred from homology"/>
<dbReference type="AlphaFoldDB" id="A0A4R3YZH1"/>
<keyword evidence="5 10" id="KW-0812">Transmembrane</keyword>
<evidence type="ECO:0000313" key="11">
    <source>
        <dbReference type="EMBL" id="TCV96944.1"/>
    </source>
</evidence>
<dbReference type="PANTHER" id="PTHR30266">
    <property type="entry name" value="MECHANOSENSITIVE CHANNEL MSCL"/>
    <property type="match status" value="1"/>
</dbReference>
<evidence type="ECO:0000256" key="1">
    <source>
        <dbReference type="ARBA" id="ARBA00004651"/>
    </source>
</evidence>
<dbReference type="GO" id="GO:0005886">
    <property type="term" value="C:plasma membrane"/>
    <property type="evidence" value="ECO:0007669"/>
    <property type="project" value="UniProtKB-SubCell"/>
</dbReference>
<comment type="similarity">
    <text evidence="2 10">Belongs to the MscL family.</text>
</comment>